<dbReference type="GO" id="GO:0035267">
    <property type="term" value="C:NuA4 histone acetyltransferase complex"/>
    <property type="evidence" value="ECO:0007669"/>
    <property type="project" value="InterPro"/>
</dbReference>
<organism evidence="11 12">
    <name type="scientific">Lichtheimia corymbifera JMRC:FSU:9682</name>
    <dbReference type="NCBI Taxonomy" id="1263082"/>
    <lineage>
        <taxon>Eukaryota</taxon>
        <taxon>Fungi</taxon>
        <taxon>Fungi incertae sedis</taxon>
        <taxon>Mucoromycota</taxon>
        <taxon>Mucoromycotina</taxon>
        <taxon>Mucoromycetes</taxon>
        <taxon>Mucorales</taxon>
        <taxon>Lichtheimiaceae</taxon>
        <taxon>Lichtheimia</taxon>
    </lineage>
</organism>
<comment type="caution">
    <text evidence="11">The sequence shown here is derived from an EMBL/GenBank/DDBJ whole genome shotgun (WGS) entry which is preliminary data.</text>
</comment>
<evidence type="ECO:0000256" key="9">
    <source>
        <dbReference type="SAM" id="MobiDB-lite"/>
    </source>
</evidence>
<feature type="compositionally biased region" description="Polar residues" evidence="9">
    <location>
        <begin position="584"/>
        <end position="596"/>
    </location>
</feature>
<evidence type="ECO:0000256" key="7">
    <source>
        <dbReference type="RuleBase" id="RU361124"/>
    </source>
</evidence>
<dbReference type="STRING" id="1263082.A0A068SAR8"/>
<dbReference type="GO" id="GO:0006357">
    <property type="term" value="P:regulation of transcription by RNA polymerase II"/>
    <property type="evidence" value="ECO:0007669"/>
    <property type="project" value="InterPro"/>
</dbReference>
<feature type="compositionally biased region" description="Low complexity" evidence="9">
    <location>
        <begin position="502"/>
        <end position="514"/>
    </location>
</feature>
<keyword evidence="3 7" id="KW-0805">Transcription regulation</keyword>
<dbReference type="GO" id="GO:0005634">
    <property type="term" value="C:nucleus"/>
    <property type="evidence" value="ECO:0007669"/>
    <property type="project" value="UniProtKB-SubCell"/>
</dbReference>
<evidence type="ECO:0000256" key="6">
    <source>
        <dbReference type="ARBA" id="ARBA00025513"/>
    </source>
</evidence>
<keyword evidence="5 7" id="KW-0539">Nucleus</keyword>
<name>A0A068SAR8_9FUNG</name>
<gene>
    <name evidence="11" type="ORF">LCOR_10265.1</name>
</gene>
<feature type="region of interest" description="Disordered" evidence="9">
    <location>
        <begin position="555"/>
        <end position="596"/>
    </location>
</feature>
<evidence type="ECO:0000256" key="5">
    <source>
        <dbReference type="ARBA" id="ARBA00023242"/>
    </source>
</evidence>
<feature type="coiled-coil region" evidence="8">
    <location>
        <begin position="249"/>
        <end position="276"/>
    </location>
</feature>
<protein>
    <recommendedName>
        <fullName evidence="7">Enhancer of polycomb-like protein</fullName>
    </recommendedName>
</protein>
<evidence type="ECO:0000259" key="10">
    <source>
        <dbReference type="Pfam" id="PF10513"/>
    </source>
</evidence>
<dbReference type="Proteomes" id="UP000027586">
    <property type="component" value="Unassembled WGS sequence"/>
</dbReference>
<keyword evidence="8" id="KW-0175">Coiled coil</keyword>
<dbReference type="VEuPathDB" id="FungiDB:LCOR_10265.1"/>
<comment type="subcellular location">
    <subcellularLocation>
        <location evidence="1 7">Nucleus</location>
    </subcellularLocation>
</comment>
<proteinExistence type="inferred from homology"/>
<evidence type="ECO:0000313" key="11">
    <source>
        <dbReference type="EMBL" id="CDH59453.1"/>
    </source>
</evidence>
<dbReference type="AlphaFoldDB" id="A0A068SAR8"/>
<feature type="domain" description="Enhancer of polycomb-like N-terminal" evidence="10">
    <location>
        <begin position="10"/>
        <end position="156"/>
    </location>
</feature>
<sequence length="596" mass="68077">MTNQMASRFRVKKLSPKHPLPVFKEKQLPDLDEANLQRAVPQIETGVEKDEEEEHDLQAAISAARAAVTTGQDVARYIPTPDASRQIDDKEYSRVYNVQYKQPNSLIRYSMTVDELISCRYVMDEEDVSFLEQHNMKKKDHKLSDDAFEHMMDLMESGVSSQMPHLNLDPSQTPDYAELLKMIPDLARTYNSIDIEPVAAHWRARRIAAGGKPIIPELMFEDFTKGDIDPYVCFRRRETKSVRKTRRTDQQSLERLRKLRTEMEKARNLLEMVLRREKIRKEGLVQEHAVFDKRCEIREYQRQLGIRDEEALMPVPKKKRKIPPSDTGSSTTIKIPLNRRKRDDANTEKSPMQLAIESELARKREEDADYEDVTNCSYQPFPLPLPLHFFQSLVPEEKTQAPRFRKRIGRGGRVLIDRIGFRTPDDVDYRYRFDPDVVFLDEEIEEIDENDDRFAPYHTTLSNAQLAILDKNVPATMPEVPNMLKNDAMGRGMVPNNGSGMTAPAASTPTTTPTVPIKRQNSRSRMTPREAAIAMTNGMIATHLSAAMNGVSVQMTRTGNNSNTTPLQQPTPPPHKSSASPSPQLTTLQTYTARIS</sequence>
<keyword evidence="4 7" id="KW-0804">Transcription</keyword>
<evidence type="ECO:0000256" key="8">
    <source>
        <dbReference type="SAM" id="Coils"/>
    </source>
</evidence>
<comment type="function">
    <text evidence="6">Component of the NuA4 histone acetyltransferase complex which is involved in transcriptional activation of selected genes principally by acetylation of nucleosomal histone H4 and H2A. The NuA4 complex is also involved in DNA repair. Involved in gene silencing by neighboring heterochromatin, blockage of the silencing spreading along the chromosome, and required for cell cycle progression through G2/M.</text>
</comment>
<dbReference type="Pfam" id="PF10513">
    <property type="entry name" value="EPL1"/>
    <property type="match status" value="1"/>
</dbReference>
<dbReference type="OrthoDB" id="435275at2759"/>
<evidence type="ECO:0000256" key="1">
    <source>
        <dbReference type="ARBA" id="ARBA00004123"/>
    </source>
</evidence>
<dbReference type="InterPro" id="IPR024943">
    <property type="entry name" value="Enhancer_polycomb"/>
</dbReference>
<evidence type="ECO:0000256" key="2">
    <source>
        <dbReference type="ARBA" id="ARBA00008035"/>
    </source>
</evidence>
<keyword evidence="12" id="KW-1185">Reference proteome</keyword>
<feature type="region of interest" description="Disordered" evidence="9">
    <location>
        <begin position="500"/>
        <end position="527"/>
    </location>
</feature>
<dbReference type="PANTHER" id="PTHR14898">
    <property type="entry name" value="ENHANCER OF POLYCOMB"/>
    <property type="match status" value="1"/>
</dbReference>
<reference evidence="11" key="1">
    <citation type="submission" date="2013-08" db="EMBL/GenBank/DDBJ databases">
        <title>Gene expansion shapes genome architecture in the human pathogen Lichtheimia corymbifera: an evolutionary genomics analysis in the ancient terrestrial Mucorales (Mucoromycotina).</title>
        <authorList>
            <person name="Schwartze V.U."/>
            <person name="Winter S."/>
            <person name="Shelest E."/>
            <person name="Marcet-Houben M."/>
            <person name="Horn F."/>
            <person name="Wehner S."/>
            <person name="Hoffmann K."/>
            <person name="Riege K."/>
            <person name="Sammeth M."/>
            <person name="Nowrousian M."/>
            <person name="Valiante V."/>
            <person name="Linde J."/>
            <person name="Jacobsen I.D."/>
            <person name="Marz M."/>
            <person name="Brakhage A.A."/>
            <person name="Gabaldon T."/>
            <person name="Bocker S."/>
            <person name="Voigt K."/>
        </authorList>
    </citation>
    <scope>NUCLEOTIDE SEQUENCE [LARGE SCALE GENOMIC DNA]</scope>
    <source>
        <strain evidence="11">FSU 9682</strain>
    </source>
</reference>
<evidence type="ECO:0000256" key="3">
    <source>
        <dbReference type="ARBA" id="ARBA00023015"/>
    </source>
</evidence>
<evidence type="ECO:0000256" key="4">
    <source>
        <dbReference type="ARBA" id="ARBA00023163"/>
    </source>
</evidence>
<comment type="similarity">
    <text evidence="2 7">Belongs to the enhancer of polycomb family.</text>
</comment>
<dbReference type="EMBL" id="CBTN010000070">
    <property type="protein sequence ID" value="CDH59453.1"/>
    <property type="molecule type" value="Genomic_DNA"/>
</dbReference>
<dbReference type="InterPro" id="IPR019542">
    <property type="entry name" value="Enhancer_polycomb-like_N"/>
</dbReference>
<accession>A0A068SAR8</accession>
<evidence type="ECO:0000313" key="12">
    <source>
        <dbReference type="Proteomes" id="UP000027586"/>
    </source>
</evidence>